<dbReference type="PANTHER" id="PTHR12855:SF10">
    <property type="entry name" value="DNA METHYLTRANSFERASE 1-ASSOCIATED PROTEIN 1"/>
    <property type="match status" value="1"/>
</dbReference>
<evidence type="ECO:0000256" key="7">
    <source>
        <dbReference type="ARBA" id="ARBA00023159"/>
    </source>
</evidence>
<keyword evidence="8" id="KW-0804">Transcription</keyword>
<keyword evidence="6" id="KW-0805">Transcription regulation</keyword>
<dbReference type="InterPro" id="IPR027109">
    <property type="entry name" value="Swc4/Dmap1"/>
</dbReference>
<proteinExistence type="inferred from homology"/>
<dbReference type="InterPro" id="IPR001005">
    <property type="entry name" value="SANT/Myb"/>
</dbReference>
<feature type="region of interest" description="Disordered" evidence="13">
    <location>
        <begin position="141"/>
        <end position="307"/>
    </location>
</feature>
<evidence type="ECO:0000256" key="4">
    <source>
        <dbReference type="ARBA" id="ARBA00022763"/>
    </source>
</evidence>
<evidence type="ECO:0000256" key="13">
    <source>
        <dbReference type="SAM" id="MobiDB-lite"/>
    </source>
</evidence>
<feature type="region of interest" description="Disordered" evidence="13">
    <location>
        <begin position="1"/>
        <end position="103"/>
    </location>
</feature>
<accession>A0AAN6GX26</accession>
<dbReference type="PANTHER" id="PTHR12855">
    <property type="entry name" value="DNA METHYLTRANSFERASE 1-ASSOCIATED PROTEIN 1 FAMILY MEMBER"/>
    <property type="match status" value="1"/>
</dbReference>
<dbReference type="GO" id="GO:0000122">
    <property type="term" value="P:negative regulation of transcription by RNA polymerase II"/>
    <property type="evidence" value="ECO:0007669"/>
    <property type="project" value="TreeGrafter"/>
</dbReference>
<feature type="compositionally biased region" description="Low complexity" evidence="13">
    <location>
        <begin position="211"/>
        <end position="222"/>
    </location>
</feature>
<sequence>MAAAEARDVRDVLGIPESSKDATASTSASATASSSKPSRSRQKSSQPSQSRQSRPEGVTRELYALLGDHAPSLSLSATSVGAPKVGTDASGTGKKFRSKYQRRLKPARKWDWVPFTNPARSDGLVLYHWVPAASYQANISAAKEEAERQSDQNAKTSASQSGKTSTTGDDQTNTLSASSSAETVQAEKPTDDKKDDSDDDDDDDDVEMKEAASSSRQAAKARQIIEDDDDDDESELSSAGEEDLPEAVEKPNEAPEKSETSRGKGKEKEGEGDAAPEDNPEAGVTAEKEAQVQEEPMYESAKRLRPKKVPETEYSFAQFNTTSGVYSYSNEEYAAYLKDDNWSKEETDYLIDLCHAYDFRFIVIHDRYEWPDGPSRTIEDLKNRYQTICRRLIRSRPSSDPPELRSALLLSYNFDRNREIERKKTLKRLYARTPSQLAEEEALYIEARRLEQQEAKFAREREALLKLLGGWEAAPNWTRESLVGAGTGLSLAGLVSGPLPPSLAVGSANAATAAAATAAAVAAAAAAAAVASSSSSTKGATGAGGDGSGTAAAAGADISTGDAAGADRKKKRKFGADAEDFLGLAASATVGSVQSAAEIAARQQILEDERQGIMRFDPEQSPTPPKPPPHLVGTLSSYPPIAPSTSVTSSHGVYLRSTRTVTPRANLLQKTMESLAELQPTPIPQRLVFPTRSNIERWEGLVGALSAGLEMKRARERAEVELSVQEARLNAALEREKERKKKAASVRATVNSLSAQS</sequence>
<evidence type="ECO:0000256" key="3">
    <source>
        <dbReference type="ARBA" id="ARBA00019132"/>
    </source>
</evidence>
<evidence type="ECO:0000256" key="8">
    <source>
        <dbReference type="ARBA" id="ARBA00023163"/>
    </source>
</evidence>
<dbReference type="EMBL" id="JAPDMZ010000004">
    <property type="protein sequence ID" value="KAK0557539.1"/>
    <property type="molecule type" value="Genomic_DNA"/>
</dbReference>
<feature type="compositionally biased region" description="Basic and acidic residues" evidence="13">
    <location>
        <begin position="1"/>
        <end position="11"/>
    </location>
</feature>
<dbReference type="SMART" id="SM00717">
    <property type="entry name" value="SANT"/>
    <property type="match status" value="1"/>
</dbReference>
<evidence type="ECO:0000259" key="14">
    <source>
        <dbReference type="SMART" id="SM00717"/>
    </source>
</evidence>
<comment type="subunit">
    <text evidence="12">Component of the SWR1 chromatin-remodeling complex and of the NuA4 histone acetyltransferase complex.</text>
</comment>
<dbReference type="Proteomes" id="UP001176517">
    <property type="component" value="Unassembled WGS sequence"/>
</dbReference>
<comment type="similarity">
    <text evidence="2">Belongs to the SWC4 family.</text>
</comment>
<keyword evidence="10" id="KW-0539">Nucleus</keyword>
<feature type="compositionally biased region" description="Polar residues" evidence="13">
    <location>
        <begin position="748"/>
        <end position="757"/>
    </location>
</feature>
<evidence type="ECO:0000313" key="16">
    <source>
        <dbReference type="Proteomes" id="UP001176517"/>
    </source>
</evidence>
<keyword evidence="9" id="KW-0234">DNA repair</keyword>
<evidence type="ECO:0000256" key="9">
    <source>
        <dbReference type="ARBA" id="ARBA00023204"/>
    </source>
</evidence>
<feature type="compositionally biased region" description="Basic residues" evidence="13">
    <location>
        <begin position="94"/>
        <end position="103"/>
    </location>
</feature>
<evidence type="ECO:0000256" key="1">
    <source>
        <dbReference type="ARBA" id="ARBA00004123"/>
    </source>
</evidence>
<keyword evidence="16" id="KW-1185">Reference proteome</keyword>
<comment type="caution">
    <text evidence="15">The sequence shown here is derived from an EMBL/GenBank/DDBJ whole genome shotgun (WGS) entry which is preliminary data.</text>
</comment>
<gene>
    <name evidence="15" type="primary">SWC4</name>
    <name evidence="15" type="ORF">OC846_000327</name>
</gene>
<comment type="subcellular location">
    <subcellularLocation>
        <location evidence="1">Nucleus</location>
    </subcellularLocation>
</comment>
<evidence type="ECO:0000256" key="6">
    <source>
        <dbReference type="ARBA" id="ARBA00023015"/>
    </source>
</evidence>
<keyword evidence="7" id="KW-0010">Activator</keyword>
<evidence type="ECO:0000256" key="5">
    <source>
        <dbReference type="ARBA" id="ARBA00022853"/>
    </source>
</evidence>
<dbReference type="InterPro" id="IPR009057">
    <property type="entry name" value="Homeodomain-like_sf"/>
</dbReference>
<dbReference type="GO" id="GO:0003714">
    <property type="term" value="F:transcription corepressor activity"/>
    <property type="evidence" value="ECO:0007669"/>
    <property type="project" value="TreeGrafter"/>
</dbReference>
<protein>
    <recommendedName>
        <fullName evidence="3">SWR1-complex protein 4</fullName>
    </recommendedName>
</protein>
<keyword evidence="5" id="KW-0156">Chromatin regulator</keyword>
<dbReference type="FunFam" id="1.10.10.60:FF:000521">
    <property type="entry name" value="SWR1-complex protein 4"/>
    <property type="match status" value="1"/>
</dbReference>
<dbReference type="GO" id="GO:0006281">
    <property type="term" value="P:DNA repair"/>
    <property type="evidence" value="ECO:0007669"/>
    <property type="project" value="UniProtKB-KW"/>
</dbReference>
<evidence type="ECO:0000313" key="15">
    <source>
        <dbReference type="EMBL" id="KAK0557539.1"/>
    </source>
</evidence>
<feature type="domain" description="Myb-like" evidence="14">
    <location>
        <begin position="338"/>
        <end position="391"/>
    </location>
</feature>
<evidence type="ECO:0000256" key="12">
    <source>
        <dbReference type="ARBA" id="ARBA00038745"/>
    </source>
</evidence>
<feature type="region of interest" description="Disordered" evidence="13">
    <location>
        <begin position="736"/>
        <end position="757"/>
    </location>
</feature>
<name>A0AAN6GX26_9BASI</name>
<evidence type="ECO:0000256" key="2">
    <source>
        <dbReference type="ARBA" id="ARBA00006918"/>
    </source>
</evidence>
<reference evidence="15" key="1">
    <citation type="journal article" date="2023" name="PhytoFront">
        <title>Draft Genome Resources of Seven Strains of Tilletia horrida, Causal Agent of Kernel Smut of Rice.</title>
        <authorList>
            <person name="Khanal S."/>
            <person name="Antony Babu S."/>
            <person name="Zhou X.G."/>
        </authorList>
    </citation>
    <scope>NUCLEOTIDE SEQUENCE</scope>
    <source>
        <strain evidence="15">TX6</strain>
    </source>
</reference>
<dbReference type="AlphaFoldDB" id="A0AAN6GX26"/>
<evidence type="ECO:0000256" key="10">
    <source>
        <dbReference type="ARBA" id="ARBA00023242"/>
    </source>
</evidence>
<dbReference type="Pfam" id="PF16282">
    <property type="entry name" value="SANT_DAMP1_like"/>
    <property type="match status" value="1"/>
</dbReference>
<feature type="compositionally biased region" description="Low complexity" evidence="13">
    <location>
        <begin position="21"/>
        <end position="52"/>
    </location>
</feature>
<feature type="compositionally biased region" description="Acidic residues" evidence="13">
    <location>
        <begin position="226"/>
        <end position="246"/>
    </location>
</feature>
<dbReference type="Gene3D" id="1.10.10.60">
    <property type="entry name" value="Homeodomain-like"/>
    <property type="match status" value="1"/>
</dbReference>
<dbReference type="GO" id="GO:0035267">
    <property type="term" value="C:NuA4 histone acetyltransferase complex"/>
    <property type="evidence" value="ECO:0007669"/>
    <property type="project" value="InterPro"/>
</dbReference>
<comment type="function">
    <text evidence="11">Component of the SWR1 complex which mediates the ATP-dependent exchange of histone H2A for the H2A variant HZT1 leading to transcriptional regulation of selected genes by chromatin remodeling. Component of the NuA4 histone acetyltransferase complex which is involved in transcriptional activation of selected genes principally by acetylation of nucleosomal histone H4 and H2A. The NuA4 complex is also involved in DNA repair.</text>
</comment>
<organism evidence="15 16">
    <name type="scientific">Tilletia horrida</name>
    <dbReference type="NCBI Taxonomy" id="155126"/>
    <lineage>
        <taxon>Eukaryota</taxon>
        <taxon>Fungi</taxon>
        <taxon>Dikarya</taxon>
        <taxon>Basidiomycota</taxon>
        <taxon>Ustilaginomycotina</taxon>
        <taxon>Exobasidiomycetes</taxon>
        <taxon>Tilletiales</taxon>
        <taxon>Tilletiaceae</taxon>
        <taxon>Tilletia</taxon>
    </lineage>
</organism>
<feature type="compositionally biased region" description="Basic and acidic residues" evidence="13">
    <location>
        <begin position="247"/>
        <end position="271"/>
    </location>
</feature>
<evidence type="ECO:0000256" key="11">
    <source>
        <dbReference type="ARBA" id="ARBA00025264"/>
    </source>
</evidence>
<dbReference type="GO" id="GO:0006338">
    <property type="term" value="P:chromatin remodeling"/>
    <property type="evidence" value="ECO:0007669"/>
    <property type="project" value="InterPro"/>
</dbReference>
<dbReference type="SUPFAM" id="SSF46689">
    <property type="entry name" value="Homeodomain-like"/>
    <property type="match status" value="1"/>
</dbReference>
<feature type="compositionally biased region" description="Acidic residues" evidence="13">
    <location>
        <begin position="197"/>
        <end position="207"/>
    </location>
</feature>
<dbReference type="InterPro" id="IPR032563">
    <property type="entry name" value="DAMP1_SANT-like"/>
</dbReference>
<dbReference type="GO" id="GO:0000812">
    <property type="term" value="C:Swr1 complex"/>
    <property type="evidence" value="ECO:0007669"/>
    <property type="project" value="TreeGrafter"/>
</dbReference>
<keyword evidence="4" id="KW-0227">DNA damage</keyword>
<feature type="compositionally biased region" description="Polar residues" evidence="13">
    <location>
        <begin position="151"/>
        <end position="183"/>
    </location>
</feature>